<feature type="domain" description="Excalibur calcium-binding" evidence="3">
    <location>
        <begin position="141"/>
        <end position="177"/>
    </location>
</feature>
<evidence type="ECO:0000256" key="2">
    <source>
        <dbReference type="SAM" id="Phobius"/>
    </source>
</evidence>
<feature type="compositionally biased region" description="Polar residues" evidence="1">
    <location>
        <begin position="106"/>
        <end position="119"/>
    </location>
</feature>
<feature type="compositionally biased region" description="Low complexity" evidence="1">
    <location>
        <begin position="79"/>
        <end position="99"/>
    </location>
</feature>
<evidence type="ECO:0000256" key="1">
    <source>
        <dbReference type="SAM" id="MobiDB-lite"/>
    </source>
</evidence>
<dbReference type="AlphaFoldDB" id="A0A1T3NLR1"/>
<name>A0A1T3NLR1_9ACTN</name>
<feature type="transmembrane region" description="Helical" evidence="2">
    <location>
        <begin position="20"/>
        <end position="39"/>
    </location>
</feature>
<keyword evidence="2" id="KW-1133">Transmembrane helix</keyword>
<keyword evidence="5" id="KW-1185">Reference proteome</keyword>
<dbReference type="SMART" id="SM00894">
    <property type="entry name" value="Excalibur"/>
    <property type="match status" value="1"/>
</dbReference>
<dbReference type="RefSeq" id="WP_078980807.1">
    <property type="nucleotide sequence ID" value="NZ_MWQN01000003.1"/>
</dbReference>
<dbReference type="OrthoDB" id="4337778at2"/>
<evidence type="ECO:0000259" key="3">
    <source>
        <dbReference type="SMART" id="SM00894"/>
    </source>
</evidence>
<organism evidence="4 5">
    <name type="scientific">Embleya scabrispora</name>
    <dbReference type="NCBI Taxonomy" id="159449"/>
    <lineage>
        <taxon>Bacteria</taxon>
        <taxon>Bacillati</taxon>
        <taxon>Actinomycetota</taxon>
        <taxon>Actinomycetes</taxon>
        <taxon>Kitasatosporales</taxon>
        <taxon>Streptomycetaceae</taxon>
        <taxon>Embleya</taxon>
    </lineage>
</organism>
<protein>
    <recommendedName>
        <fullName evidence="3">Excalibur calcium-binding domain-containing protein</fullName>
    </recommendedName>
</protein>
<feature type="transmembrane region" description="Helical" evidence="2">
    <location>
        <begin position="51"/>
        <end position="71"/>
    </location>
</feature>
<keyword evidence="2" id="KW-0472">Membrane</keyword>
<gene>
    <name evidence="4" type="ORF">B4N89_36070</name>
</gene>
<evidence type="ECO:0000313" key="5">
    <source>
        <dbReference type="Proteomes" id="UP000190037"/>
    </source>
</evidence>
<sequence length="178" mass="18233">MTHTTQPQPTPAGRPWHTRTGWIVLLLVVFAPVGILLLYRAGIWQATRRHIVSAVAAVWFVVLLVAGTSGGSDDKDADTPSAPAAVVSTTPTTPAGSAPPTTPTPQDKSSAPTGTSPRTTEPAVPATTKPSPATSRPAAVSYRNCAQVKAAGAAPIHRGDPGYGPHLDKDGDGTACES</sequence>
<accession>A0A1T3NLR1</accession>
<comment type="caution">
    <text evidence="4">The sequence shown here is derived from an EMBL/GenBank/DDBJ whole genome shotgun (WGS) entry which is preliminary data.</text>
</comment>
<reference evidence="4 5" key="1">
    <citation type="submission" date="2017-03" db="EMBL/GenBank/DDBJ databases">
        <title>Draft genome sequence of Streptomyces scabrisporus NF3, endophyte isolated from Amphipterygium adstringens.</title>
        <authorList>
            <person name="Vazquez M."/>
            <person name="Ceapa C.D."/>
            <person name="Rodriguez Luna D."/>
            <person name="Sanchez Esquivel S."/>
        </authorList>
    </citation>
    <scope>NUCLEOTIDE SEQUENCE [LARGE SCALE GENOMIC DNA]</scope>
    <source>
        <strain evidence="4 5">NF3</strain>
    </source>
</reference>
<dbReference type="STRING" id="159449.B4N89_36070"/>
<feature type="region of interest" description="Disordered" evidence="1">
    <location>
        <begin position="70"/>
        <end position="178"/>
    </location>
</feature>
<dbReference type="InterPro" id="IPR008613">
    <property type="entry name" value="Excalibur_Ca-bd_domain"/>
</dbReference>
<proteinExistence type="predicted"/>
<dbReference type="Proteomes" id="UP000190037">
    <property type="component" value="Unassembled WGS sequence"/>
</dbReference>
<evidence type="ECO:0000313" key="4">
    <source>
        <dbReference type="EMBL" id="OPC77714.1"/>
    </source>
</evidence>
<dbReference type="Pfam" id="PF05901">
    <property type="entry name" value="Excalibur"/>
    <property type="match status" value="1"/>
</dbReference>
<dbReference type="EMBL" id="MWQN01000003">
    <property type="protein sequence ID" value="OPC77714.1"/>
    <property type="molecule type" value="Genomic_DNA"/>
</dbReference>
<keyword evidence="2" id="KW-0812">Transmembrane</keyword>